<dbReference type="EMBL" id="JANUCP010000001">
    <property type="protein sequence ID" value="MCS3918348.1"/>
    <property type="molecule type" value="Genomic_DNA"/>
</dbReference>
<keyword evidence="1" id="KW-1133">Transmembrane helix</keyword>
<evidence type="ECO:0000313" key="3">
    <source>
        <dbReference type="Proteomes" id="UP001204798"/>
    </source>
</evidence>
<protein>
    <submittedName>
        <fullName evidence="2">Ligand-binding SRPBCC domain-containing protein</fullName>
    </submittedName>
</protein>
<organism evidence="2 3">
    <name type="scientific">Candidatus Fervidibacter sacchari</name>
    <dbReference type="NCBI Taxonomy" id="1448929"/>
    <lineage>
        <taxon>Bacteria</taxon>
        <taxon>Candidatus Fervidibacterota</taxon>
        <taxon>Candidatus Fervidibacter</taxon>
    </lineage>
</organism>
<accession>A0ABT2EK67</accession>
<feature type="transmembrane region" description="Helical" evidence="1">
    <location>
        <begin position="117"/>
        <end position="135"/>
    </location>
</feature>
<keyword evidence="1" id="KW-0472">Membrane</keyword>
<keyword evidence="1" id="KW-0812">Transmembrane</keyword>
<proteinExistence type="predicted"/>
<comment type="caution">
    <text evidence="2">The sequence shown here is derived from an EMBL/GenBank/DDBJ whole genome shotgun (WGS) entry which is preliminary data.</text>
</comment>
<evidence type="ECO:0000256" key="1">
    <source>
        <dbReference type="SAM" id="Phobius"/>
    </source>
</evidence>
<evidence type="ECO:0000313" key="2">
    <source>
        <dbReference type="EMBL" id="MCS3918348.1"/>
    </source>
</evidence>
<name>A0ABT2EK67_9BACT</name>
<reference evidence="2 3" key="1">
    <citation type="submission" date="2022-08" db="EMBL/GenBank/DDBJ databases">
        <title>Bacterial and archaeal communities from various locations to study Microbial Dark Matter (Phase II).</title>
        <authorList>
            <person name="Stepanauskas R."/>
        </authorList>
    </citation>
    <scope>NUCLEOTIDE SEQUENCE [LARGE SCALE GENOMIC DNA]</scope>
    <source>
        <strain evidence="2 3">PD1</strain>
    </source>
</reference>
<sequence>MKFRHAFKISAPIAVVVAFHRDPVNLVALAPFPVWVKLLSAPRLLRAGDEVEFCVWVGFIPIRWVARIVQIDEASFTDVQILVPFRHWVHRHRFVPQSDGTTLIVDEIDAALSWHPIRLLVGLLMWLGLPLLFAYRRKATQRLISRLMEAQMSCKS</sequence>
<dbReference type="Gene3D" id="3.30.530.20">
    <property type="match status" value="1"/>
</dbReference>
<dbReference type="SUPFAM" id="SSF55961">
    <property type="entry name" value="Bet v1-like"/>
    <property type="match status" value="1"/>
</dbReference>
<dbReference type="RefSeq" id="WP_259094048.1">
    <property type="nucleotide sequence ID" value="NZ_CP130454.1"/>
</dbReference>
<dbReference type="Proteomes" id="UP001204798">
    <property type="component" value="Unassembled WGS sequence"/>
</dbReference>
<gene>
    <name evidence="2" type="ORF">M2350_000745</name>
</gene>
<dbReference type="InterPro" id="IPR023393">
    <property type="entry name" value="START-like_dom_sf"/>
</dbReference>
<keyword evidence="3" id="KW-1185">Reference proteome</keyword>